<dbReference type="PRINTS" id="PR00081">
    <property type="entry name" value="GDHRDH"/>
</dbReference>
<dbReference type="InterPro" id="IPR002347">
    <property type="entry name" value="SDR_fam"/>
</dbReference>
<reference evidence="4" key="1">
    <citation type="journal article" date="2019" name="Int. J. Syst. Evol. Microbiol.">
        <title>The Global Catalogue of Microorganisms (GCM) 10K type strain sequencing project: providing services to taxonomists for standard genome sequencing and annotation.</title>
        <authorList>
            <consortium name="The Broad Institute Genomics Platform"/>
            <consortium name="The Broad Institute Genome Sequencing Center for Infectious Disease"/>
            <person name="Wu L."/>
            <person name="Ma J."/>
        </authorList>
    </citation>
    <scope>NUCLEOTIDE SEQUENCE [LARGE SCALE GENOMIC DNA]</scope>
    <source>
        <strain evidence="4">CGMCC 4.7455</strain>
    </source>
</reference>
<dbReference type="CDD" id="cd05233">
    <property type="entry name" value="SDR_c"/>
    <property type="match status" value="1"/>
</dbReference>
<dbReference type="SUPFAM" id="SSF51735">
    <property type="entry name" value="NAD(P)-binding Rossmann-fold domains"/>
    <property type="match status" value="1"/>
</dbReference>
<dbReference type="EC" id="1.-.-.-" evidence="3"/>
<protein>
    <submittedName>
        <fullName evidence="3">SDR family oxidoreductase</fullName>
        <ecNumber evidence="3">1.-.-.-</ecNumber>
    </submittedName>
</protein>
<proteinExistence type="inferred from homology"/>
<sequence>MSNRFGDRRVVINGASRDFGRTLAIRFAQEGAEVFLSARTAEGAEKVRDEIRALGHDRVHAFACDLADPASVRGFATRVGEITDHVDILVNNAARWLEGTDLLSASDDDVIDTIASGAVGTVLTVKNFLPLLLASEQPDIVTMVSVCGVPGNHRSSAHDAFYAAKHAQAGFTEVLSKRLRSKGVRVISLYPPDFRNNDPLSEAWETAPRTADSMLTSQSLSECVLFAVGQPRDCFIKSFHFEQV</sequence>
<keyword evidence="2 3" id="KW-0560">Oxidoreductase</keyword>
<organism evidence="3 4">
    <name type="scientific">Streptomyces desertarenae</name>
    <dbReference type="NCBI Taxonomy" id="2666184"/>
    <lineage>
        <taxon>Bacteria</taxon>
        <taxon>Bacillati</taxon>
        <taxon>Actinomycetota</taxon>
        <taxon>Actinomycetes</taxon>
        <taxon>Kitasatosporales</taxon>
        <taxon>Streptomycetaceae</taxon>
        <taxon>Streptomyces</taxon>
    </lineage>
</organism>
<comment type="caution">
    <text evidence="3">The sequence shown here is derived from an EMBL/GenBank/DDBJ whole genome shotgun (WGS) entry which is preliminary data.</text>
</comment>
<evidence type="ECO:0000313" key="4">
    <source>
        <dbReference type="Proteomes" id="UP001597365"/>
    </source>
</evidence>
<dbReference type="EMBL" id="JBHUFU010000005">
    <property type="protein sequence ID" value="MFD1830229.1"/>
    <property type="molecule type" value="Genomic_DNA"/>
</dbReference>
<dbReference type="Gene3D" id="3.40.50.720">
    <property type="entry name" value="NAD(P)-binding Rossmann-like Domain"/>
    <property type="match status" value="1"/>
</dbReference>
<dbReference type="GO" id="GO:0016491">
    <property type="term" value="F:oxidoreductase activity"/>
    <property type="evidence" value="ECO:0007669"/>
    <property type="project" value="UniProtKB-KW"/>
</dbReference>
<name>A0ABW4PIZ2_9ACTN</name>
<dbReference type="PANTHER" id="PTHR44196:SF1">
    <property type="entry name" value="DEHYDROGENASE_REDUCTASE SDR FAMILY MEMBER 7B"/>
    <property type="match status" value="1"/>
</dbReference>
<evidence type="ECO:0000313" key="3">
    <source>
        <dbReference type="EMBL" id="MFD1830229.1"/>
    </source>
</evidence>
<evidence type="ECO:0000256" key="2">
    <source>
        <dbReference type="ARBA" id="ARBA00023002"/>
    </source>
</evidence>
<evidence type="ECO:0000256" key="1">
    <source>
        <dbReference type="ARBA" id="ARBA00006484"/>
    </source>
</evidence>
<accession>A0ABW4PIZ2</accession>
<keyword evidence="4" id="KW-1185">Reference proteome</keyword>
<dbReference type="Proteomes" id="UP001597365">
    <property type="component" value="Unassembled WGS sequence"/>
</dbReference>
<dbReference type="RefSeq" id="WP_380899264.1">
    <property type="nucleotide sequence ID" value="NZ_JBHUFU010000005.1"/>
</dbReference>
<dbReference type="Pfam" id="PF00106">
    <property type="entry name" value="adh_short"/>
    <property type="match status" value="1"/>
</dbReference>
<dbReference type="InterPro" id="IPR036291">
    <property type="entry name" value="NAD(P)-bd_dom_sf"/>
</dbReference>
<dbReference type="PANTHER" id="PTHR44196">
    <property type="entry name" value="DEHYDROGENASE/REDUCTASE SDR FAMILY MEMBER 7B"/>
    <property type="match status" value="1"/>
</dbReference>
<gene>
    <name evidence="3" type="ORF">ACFSJS_11185</name>
</gene>
<comment type="similarity">
    <text evidence="1">Belongs to the short-chain dehydrogenases/reductases (SDR) family.</text>
</comment>